<evidence type="ECO:0000256" key="1">
    <source>
        <dbReference type="ARBA" id="ARBA00003060"/>
    </source>
</evidence>
<dbReference type="AlphaFoldDB" id="A0A238F711"/>
<feature type="region of interest" description="Disordered" evidence="8">
    <location>
        <begin position="1"/>
        <end position="22"/>
    </location>
</feature>
<evidence type="ECO:0000313" key="9">
    <source>
        <dbReference type="EMBL" id="SCV68529.1"/>
    </source>
</evidence>
<evidence type="ECO:0000256" key="2">
    <source>
        <dbReference type="ARBA" id="ARBA00004267"/>
    </source>
</evidence>
<dbReference type="GO" id="GO:0031021">
    <property type="term" value="C:interphase microtubule organizing center"/>
    <property type="evidence" value="ECO:0007669"/>
    <property type="project" value="TreeGrafter"/>
</dbReference>
<organism evidence="9 10">
    <name type="scientific">Microbotryum intermedium</name>
    <dbReference type="NCBI Taxonomy" id="269621"/>
    <lineage>
        <taxon>Eukaryota</taxon>
        <taxon>Fungi</taxon>
        <taxon>Dikarya</taxon>
        <taxon>Basidiomycota</taxon>
        <taxon>Pucciniomycotina</taxon>
        <taxon>Microbotryomycetes</taxon>
        <taxon>Microbotryales</taxon>
        <taxon>Microbotryaceae</taxon>
        <taxon>Microbotryum</taxon>
    </lineage>
</organism>
<comment type="function">
    <text evidence="1">Required for gamma-tubulin complex recruitment to the microtubule organizing center (MTOC).</text>
</comment>
<dbReference type="GO" id="GO:0051415">
    <property type="term" value="P:microtubule nucleation by interphase microtubule organizing center"/>
    <property type="evidence" value="ECO:0007669"/>
    <property type="project" value="TreeGrafter"/>
</dbReference>
<keyword evidence="10" id="KW-1185">Reference proteome</keyword>
<gene>
    <name evidence="9" type="ORF">BQ2448_650</name>
</gene>
<dbReference type="GO" id="GO:0090307">
    <property type="term" value="P:mitotic spindle assembly"/>
    <property type="evidence" value="ECO:0007669"/>
    <property type="project" value="TreeGrafter"/>
</dbReference>
<dbReference type="OrthoDB" id="48571at2759"/>
<dbReference type="PANTHER" id="PTHR28520:SF2">
    <property type="entry name" value="MITOTIC-SPINDLE ORGANIZING PROTEIN 1"/>
    <property type="match status" value="1"/>
</dbReference>
<evidence type="ECO:0000256" key="5">
    <source>
        <dbReference type="ARBA" id="ARBA00022490"/>
    </source>
</evidence>
<evidence type="ECO:0000256" key="4">
    <source>
        <dbReference type="ARBA" id="ARBA00016992"/>
    </source>
</evidence>
<dbReference type="GO" id="GO:0044732">
    <property type="term" value="C:mitotic spindle pole body"/>
    <property type="evidence" value="ECO:0007669"/>
    <property type="project" value="TreeGrafter"/>
</dbReference>
<evidence type="ECO:0000256" key="8">
    <source>
        <dbReference type="SAM" id="MobiDB-lite"/>
    </source>
</evidence>
<dbReference type="GO" id="GO:0005819">
    <property type="term" value="C:spindle"/>
    <property type="evidence" value="ECO:0007669"/>
    <property type="project" value="TreeGrafter"/>
</dbReference>
<dbReference type="Proteomes" id="UP000198372">
    <property type="component" value="Unassembled WGS sequence"/>
</dbReference>
<sequence length="94" mass="10040">MSLRRAPMGVIPQSPDEQQAQAARESLDILLEMSTLLNTGEKRCALGLDRTQLALCVKMLEDGVNPDALAAVIRDLRAEATGKTTTTSGSLGTR</sequence>
<proteinExistence type="inferred from homology"/>
<dbReference type="InterPro" id="IPR022214">
    <property type="entry name" value="MZT1"/>
</dbReference>
<accession>A0A238F711</accession>
<reference evidence="10" key="1">
    <citation type="submission" date="2016-09" db="EMBL/GenBank/DDBJ databases">
        <authorList>
            <person name="Jeantristanb JTB J.-T."/>
            <person name="Ricardo R."/>
        </authorList>
    </citation>
    <scope>NUCLEOTIDE SEQUENCE [LARGE SCALE GENOMIC DNA]</scope>
</reference>
<keyword evidence="6" id="KW-0206">Cytoskeleton</keyword>
<name>A0A238F711_9BASI</name>
<dbReference type="EMBL" id="FMSP01000003">
    <property type="protein sequence ID" value="SCV68529.1"/>
    <property type="molecule type" value="Genomic_DNA"/>
</dbReference>
<dbReference type="GO" id="GO:0033566">
    <property type="term" value="P:gamma-tubulin complex localization"/>
    <property type="evidence" value="ECO:0007669"/>
    <property type="project" value="InterPro"/>
</dbReference>
<comment type="similarity">
    <text evidence="3">Belongs to the MOZART1 family.</text>
</comment>
<dbReference type="PANTHER" id="PTHR28520">
    <property type="entry name" value="MITOTIC-SPINDLE ORGANIZING PROTEIN 1"/>
    <property type="match status" value="1"/>
</dbReference>
<dbReference type="STRING" id="269621.A0A238F711"/>
<comment type="subcellular location">
    <subcellularLocation>
        <location evidence="2">Cytoplasm</location>
        <location evidence="2">Cytoskeleton</location>
        <location evidence="2">Microtubule organizing center</location>
    </subcellularLocation>
</comment>
<keyword evidence="5" id="KW-0963">Cytoplasm</keyword>
<dbReference type="Pfam" id="PF12554">
    <property type="entry name" value="MOZART1"/>
    <property type="match status" value="1"/>
</dbReference>
<evidence type="ECO:0000256" key="6">
    <source>
        <dbReference type="ARBA" id="ARBA00023212"/>
    </source>
</evidence>
<protein>
    <recommendedName>
        <fullName evidence="4">Mitotic-spindle organizing protein 1</fullName>
    </recommendedName>
    <alternativeName>
        <fullName evidence="7">Mitotic-spindle organizing protein associated with a ring of gamma-tubulin 1</fullName>
    </alternativeName>
</protein>
<evidence type="ECO:0000313" key="10">
    <source>
        <dbReference type="Proteomes" id="UP000198372"/>
    </source>
</evidence>
<dbReference type="GO" id="GO:0000931">
    <property type="term" value="C:gamma-tubulin ring complex"/>
    <property type="evidence" value="ECO:0007669"/>
    <property type="project" value="InterPro"/>
</dbReference>
<evidence type="ECO:0000256" key="7">
    <source>
        <dbReference type="ARBA" id="ARBA00029810"/>
    </source>
</evidence>
<evidence type="ECO:0000256" key="3">
    <source>
        <dbReference type="ARBA" id="ARBA00011015"/>
    </source>
</evidence>